<protein>
    <recommendedName>
        <fullName evidence="3">Chorein N-terminal domain-containing protein</fullName>
    </recommendedName>
</protein>
<reference evidence="4 5" key="1">
    <citation type="submission" date="2011-02" db="EMBL/GenBank/DDBJ databases">
        <title>The Genome Sequence of Sphaeroforma arctica JP610.</title>
        <authorList>
            <consortium name="The Broad Institute Genome Sequencing Platform"/>
            <person name="Russ C."/>
            <person name="Cuomo C."/>
            <person name="Young S.K."/>
            <person name="Zeng Q."/>
            <person name="Gargeya S."/>
            <person name="Alvarado L."/>
            <person name="Berlin A."/>
            <person name="Chapman S.B."/>
            <person name="Chen Z."/>
            <person name="Freedman E."/>
            <person name="Gellesch M."/>
            <person name="Goldberg J."/>
            <person name="Griggs A."/>
            <person name="Gujja S."/>
            <person name="Heilman E."/>
            <person name="Heiman D."/>
            <person name="Howarth C."/>
            <person name="Mehta T."/>
            <person name="Neiman D."/>
            <person name="Pearson M."/>
            <person name="Roberts A."/>
            <person name="Saif S."/>
            <person name="Shea T."/>
            <person name="Shenoy N."/>
            <person name="Sisk P."/>
            <person name="Stolte C."/>
            <person name="Sykes S."/>
            <person name="White J."/>
            <person name="Yandava C."/>
            <person name="Burger G."/>
            <person name="Gray M.W."/>
            <person name="Holland P.W.H."/>
            <person name="King N."/>
            <person name="Lang F.B.F."/>
            <person name="Roger A.J."/>
            <person name="Ruiz-Trillo I."/>
            <person name="Haas B."/>
            <person name="Nusbaum C."/>
            <person name="Birren B."/>
        </authorList>
    </citation>
    <scope>NUCLEOTIDE SEQUENCE [LARGE SCALE GENOMIC DNA]</scope>
    <source>
        <strain evidence="4 5">JP610</strain>
    </source>
</reference>
<dbReference type="eggNOG" id="KOG1809">
    <property type="taxonomic scope" value="Eukaryota"/>
</dbReference>
<name>A0A0L0FSB1_9EUKA</name>
<dbReference type="RefSeq" id="XP_014153589.1">
    <property type="nucleotide sequence ID" value="XM_014298114.1"/>
</dbReference>
<dbReference type="Proteomes" id="UP000054560">
    <property type="component" value="Unassembled WGS sequence"/>
</dbReference>
<dbReference type="GO" id="GO:0045053">
    <property type="term" value="P:protein retention in Golgi apparatus"/>
    <property type="evidence" value="ECO:0007669"/>
    <property type="project" value="TreeGrafter"/>
</dbReference>
<evidence type="ECO:0000256" key="1">
    <source>
        <dbReference type="ARBA" id="ARBA00006545"/>
    </source>
</evidence>
<dbReference type="GeneID" id="25908428"/>
<comment type="similarity">
    <text evidence="1">Belongs to the VPS13 family.</text>
</comment>
<dbReference type="OrthoDB" id="428159at2759"/>
<dbReference type="Pfam" id="PF12624">
    <property type="entry name" value="VPS13_N"/>
    <property type="match status" value="1"/>
</dbReference>
<dbReference type="PANTHER" id="PTHR16166">
    <property type="entry name" value="VACUOLAR PROTEIN SORTING-ASSOCIATED PROTEIN VPS13"/>
    <property type="match status" value="1"/>
</dbReference>
<accession>A0A0L0FSB1</accession>
<evidence type="ECO:0000313" key="4">
    <source>
        <dbReference type="EMBL" id="KNC79687.1"/>
    </source>
</evidence>
<proteinExistence type="inferred from homology"/>
<keyword evidence="2" id="KW-0813">Transport</keyword>
<evidence type="ECO:0000313" key="5">
    <source>
        <dbReference type="Proteomes" id="UP000054560"/>
    </source>
</evidence>
<dbReference type="InterPro" id="IPR026854">
    <property type="entry name" value="VPS13_N"/>
</dbReference>
<dbReference type="InterPro" id="IPR026847">
    <property type="entry name" value="VPS13"/>
</dbReference>
<dbReference type="GO" id="GO:0006623">
    <property type="term" value="P:protein targeting to vacuole"/>
    <property type="evidence" value="ECO:0007669"/>
    <property type="project" value="TreeGrafter"/>
</dbReference>
<keyword evidence="5" id="KW-1185">Reference proteome</keyword>
<feature type="domain" description="Chorein N-terminal" evidence="3">
    <location>
        <begin position="16"/>
        <end position="268"/>
    </location>
</feature>
<evidence type="ECO:0000256" key="2">
    <source>
        <dbReference type="ARBA" id="ARBA00022448"/>
    </source>
</evidence>
<gene>
    <name evidence="4" type="ORF">SARC_07924</name>
</gene>
<dbReference type="PANTHER" id="PTHR16166:SF93">
    <property type="entry name" value="INTERMEMBRANE LIPID TRANSFER PROTEIN VPS13"/>
    <property type="match status" value="1"/>
</dbReference>
<organism evidence="4 5">
    <name type="scientific">Sphaeroforma arctica JP610</name>
    <dbReference type="NCBI Taxonomy" id="667725"/>
    <lineage>
        <taxon>Eukaryota</taxon>
        <taxon>Ichthyosporea</taxon>
        <taxon>Ichthyophonida</taxon>
        <taxon>Sphaeroforma</taxon>
    </lineage>
</organism>
<dbReference type="STRING" id="667725.A0A0L0FSB1"/>
<dbReference type="EMBL" id="KQ242262">
    <property type="protein sequence ID" value="KNC79687.1"/>
    <property type="molecule type" value="Genomic_DNA"/>
</dbReference>
<sequence>MPHRSQAKTLGAWATVVVQDVHLRYEDTTSIPGQTLSAGVTLGSFEAQSTDSHWSEGFLQLSAPVNYKLLDVKDIACYINVTGDVVFPANCPDSEFYGRMQSMVGKGKKPVEGLDGPMQYLIKPISCNAKVKLNRTRPLDTSMPKVEVKVAITTLPLILREQQYETATNVAEAFTRIHRGAAYRRFKPSGTPSAAGRWKFALDCVRHDIRERNRRYTWAYFKSRRLAKIEYISAYVVKETQLPVPESVTKVLERLEKELTFEDIRYFR</sequence>
<evidence type="ECO:0000259" key="3">
    <source>
        <dbReference type="Pfam" id="PF12624"/>
    </source>
</evidence>
<dbReference type="AlphaFoldDB" id="A0A0L0FSB1"/>